<keyword evidence="6 7" id="KW-0961">Cell wall biogenesis/degradation</keyword>
<keyword evidence="4 7" id="KW-0133">Cell shape</keyword>
<dbReference type="PANTHER" id="PTHR36699">
    <property type="entry name" value="LD-TRANSPEPTIDASE"/>
    <property type="match status" value="1"/>
</dbReference>
<evidence type="ECO:0000313" key="9">
    <source>
        <dbReference type="EMBL" id="SJM90802.1"/>
    </source>
</evidence>
<organism evidence="9 10">
    <name type="scientific">Crenothrix polyspora</name>
    <dbReference type="NCBI Taxonomy" id="360316"/>
    <lineage>
        <taxon>Bacteria</taxon>
        <taxon>Pseudomonadati</taxon>
        <taxon>Pseudomonadota</taxon>
        <taxon>Gammaproteobacteria</taxon>
        <taxon>Methylococcales</taxon>
        <taxon>Crenotrichaceae</taxon>
        <taxon>Crenothrix</taxon>
    </lineage>
</organism>
<dbReference type="InterPro" id="IPR005490">
    <property type="entry name" value="LD_TPept_cat_dom"/>
</dbReference>
<evidence type="ECO:0000256" key="6">
    <source>
        <dbReference type="ARBA" id="ARBA00023316"/>
    </source>
</evidence>
<evidence type="ECO:0000256" key="2">
    <source>
        <dbReference type="ARBA" id="ARBA00005992"/>
    </source>
</evidence>
<dbReference type="SUPFAM" id="SSF141523">
    <property type="entry name" value="L,D-transpeptidase catalytic domain-like"/>
    <property type="match status" value="1"/>
</dbReference>
<dbReference type="GO" id="GO:0071555">
    <property type="term" value="P:cell wall organization"/>
    <property type="evidence" value="ECO:0007669"/>
    <property type="project" value="UniProtKB-UniRule"/>
</dbReference>
<dbReference type="InterPro" id="IPR038063">
    <property type="entry name" value="Transpep_catalytic_dom"/>
</dbReference>
<evidence type="ECO:0000259" key="8">
    <source>
        <dbReference type="PROSITE" id="PS52029"/>
    </source>
</evidence>
<dbReference type="PROSITE" id="PS52029">
    <property type="entry name" value="LD_TPASE"/>
    <property type="match status" value="1"/>
</dbReference>
<gene>
    <name evidence="9" type="ORF">CRENPOLYSF1_1570007</name>
</gene>
<dbReference type="GO" id="GO:0008360">
    <property type="term" value="P:regulation of cell shape"/>
    <property type="evidence" value="ECO:0007669"/>
    <property type="project" value="UniProtKB-UniRule"/>
</dbReference>
<dbReference type="EMBL" id="FUKI01000065">
    <property type="protein sequence ID" value="SJM90802.1"/>
    <property type="molecule type" value="Genomic_DNA"/>
</dbReference>
<comment type="pathway">
    <text evidence="1 7">Cell wall biogenesis; peptidoglycan biosynthesis.</text>
</comment>
<dbReference type="CDD" id="cd16913">
    <property type="entry name" value="YkuD_like"/>
    <property type="match status" value="1"/>
</dbReference>
<evidence type="ECO:0000256" key="7">
    <source>
        <dbReference type="PROSITE-ProRule" id="PRU01373"/>
    </source>
</evidence>
<evidence type="ECO:0000256" key="1">
    <source>
        <dbReference type="ARBA" id="ARBA00004752"/>
    </source>
</evidence>
<keyword evidence="3" id="KW-0808">Transferase</keyword>
<feature type="active site" description="Proton donor/acceptor" evidence="7">
    <location>
        <position position="49"/>
    </location>
</feature>
<feature type="active site" description="Nucleophile" evidence="7">
    <location>
        <position position="57"/>
    </location>
</feature>
<dbReference type="Proteomes" id="UP000195667">
    <property type="component" value="Unassembled WGS sequence"/>
</dbReference>
<evidence type="ECO:0000256" key="5">
    <source>
        <dbReference type="ARBA" id="ARBA00022984"/>
    </source>
</evidence>
<feature type="domain" description="L,D-TPase catalytic" evidence="8">
    <location>
        <begin position="1"/>
        <end position="85"/>
    </location>
</feature>
<sequence length="139" mass="15356">MPEGVYRIEGLNPNSNYHLSMKINYSNEFDLFHAEEEGRTNPGLDIFIHGWAVSIGCLAMGDETIEELFVLTAKVGAENVKVVIAQHDPSSYPLESDSEQLPEWTTELYDDISDEINDLSTTAKSAQSMGSVSINATNQ</sequence>
<comment type="similarity">
    <text evidence="2">Belongs to the YkuD family.</text>
</comment>
<dbReference type="PANTHER" id="PTHR36699:SF1">
    <property type="entry name" value="L,D-TRANSPEPTIDASE YAFK-RELATED"/>
    <property type="match status" value="1"/>
</dbReference>
<reference evidence="10" key="1">
    <citation type="submission" date="2017-02" db="EMBL/GenBank/DDBJ databases">
        <authorList>
            <person name="Daims H."/>
        </authorList>
    </citation>
    <scope>NUCLEOTIDE SEQUENCE [LARGE SCALE GENOMIC DNA]</scope>
</reference>
<name>A0A1R4H3I6_9GAMM</name>
<dbReference type="AlphaFoldDB" id="A0A1R4H3I6"/>
<dbReference type="UniPathway" id="UPA00219"/>
<evidence type="ECO:0000256" key="4">
    <source>
        <dbReference type="ARBA" id="ARBA00022960"/>
    </source>
</evidence>
<dbReference type="GO" id="GO:0016740">
    <property type="term" value="F:transferase activity"/>
    <property type="evidence" value="ECO:0007669"/>
    <property type="project" value="UniProtKB-KW"/>
</dbReference>
<keyword evidence="10" id="KW-1185">Reference proteome</keyword>
<protein>
    <recommendedName>
        <fullName evidence="8">L,D-TPase catalytic domain-containing protein</fullName>
    </recommendedName>
</protein>
<accession>A0A1R4H3I6</accession>
<evidence type="ECO:0000313" key="10">
    <source>
        <dbReference type="Proteomes" id="UP000195667"/>
    </source>
</evidence>
<proteinExistence type="inferred from homology"/>
<dbReference type="GO" id="GO:0009252">
    <property type="term" value="P:peptidoglycan biosynthetic process"/>
    <property type="evidence" value="ECO:0007669"/>
    <property type="project" value="UniProtKB-UniPathway"/>
</dbReference>
<evidence type="ECO:0000256" key="3">
    <source>
        <dbReference type="ARBA" id="ARBA00022679"/>
    </source>
</evidence>
<dbReference type="GO" id="GO:0004180">
    <property type="term" value="F:carboxypeptidase activity"/>
    <property type="evidence" value="ECO:0007669"/>
    <property type="project" value="UniProtKB-ARBA"/>
</dbReference>
<keyword evidence="5 7" id="KW-0573">Peptidoglycan synthesis</keyword>